<protein>
    <submittedName>
        <fullName evidence="1">AraC family transcriptional regulator</fullName>
    </submittedName>
</protein>
<reference evidence="1" key="1">
    <citation type="journal article" date="2018" name="Genome Biol.">
        <title>SKESA: strategic k-mer extension for scrupulous assemblies.</title>
        <authorList>
            <person name="Souvorov A."/>
            <person name="Agarwala R."/>
            <person name="Lipman D.J."/>
        </authorList>
    </citation>
    <scope>NUCLEOTIDE SEQUENCE</scope>
    <source>
        <strain evidence="1">12-2393</strain>
    </source>
</reference>
<accession>A0A741MZL5</accession>
<comment type="caution">
    <text evidence="1">The sequence shown here is derived from an EMBL/GenBank/DDBJ whole genome shotgun (WGS) entry which is preliminary data.</text>
</comment>
<proteinExistence type="predicted"/>
<evidence type="ECO:0000313" key="1">
    <source>
        <dbReference type="EMBL" id="HAF0856129.1"/>
    </source>
</evidence>
<feature type="non-terminal residue" evidence="1">
    <location>
        <position position="49"/>
    </location>
</feature>
<name>A0A741MZL5_SALER</name>
<organism evidence="1">
    <name type="scientific">Salmonella enterica subsp. arizonae serovar 41:z4,z23:-</name>
    <dbReference type="NCBI Taxonomy" id="1151166"/>
    <lineage>
        <taxon>Bacteria</taxon>
        <taxon>Pseudomonadati</taxon>
        <taxon>Pseudomonadota</taxon>
        <taxon>Gammaproteobacteria</taxon>
        <taxon>Enterobacterales</taxon>
        <taxon>Enterobacteriaceae</taxon>
        <taxon>Salmonella</taxon>
    </lineage>
</organism>
<reference evidence="1" key="2">
    <citation type="submission" date="2018-07" db="EMBL/GenBank/DDBJ databases">
        <authorList>
            <consortium name="NCBI Pathogen Detection Project"/>
        </authorList>
    </citation>
    <scope>NUCLEOTIDE SEQUENCE</scope>
    <source>
        <strain evidence="1">12-2393</strain>
    </source>
</reference>
<sequence>MLKVFNPSPVPVGNVEFLQSAQSWQRKTLSLQGLNLVQSVLIKLTTGKI</sequence>
<dbReference type="AlphaFoldDB" id="A0A741MZL5"/>
<gene>
    <name evidence="1" type="ORF">G9G42_004580</name>
</gene>
<dbReference type="EMBL" id="DAAUAI010000075">
    <property type="protein sequence ID" value="HAF0856129.1"/>
    <property type="molecule type" value="Genomic_DNA"/>
</dbReference>